<protein>
    <submittedName>
        <fullName evidence="1">Uncharacterized protein</fullName>
    </submittedName>
</protein>
<reference evidence="1 2" key="1">
    <citation type="submission" date="2018-06" db="EMBL/GenBank/DDBJ databases">
        <authorList>
            <consortium name="Pathogen Informatics"/>
            <person name="Doyle S."/>
        </authorList>
    </citation>
    <scope>NUCLEOTIDE SEQUENCE [LARGE SCALE GENOMIC DNA]</scope>
    <source>
        <strain evidence="1 2">NCTC13100</strain>
    </source>
</reference>
<dbReference type="AlphaFoldDB" id="A0A379DH54"/>
<sequence>MCPIIGVSVKEKGLYLLLERVSFPLKGGGFAAEKYFQNRISTFFVILFSKLPFIEKEKEVE</sequence>
<organism evidence="1 2">
    <name type="scientific">Porphyromonas macacae</name>
    <dbReference type="NCBI Taxonomy" id="28115"/>
    <lineage>
        <taxon>Bacteria</taxon>
        <taxon>Pseudomonadati</taxon>
        <taxon>Bacteroidota</taxon>
        <taxon>Bacteroidia</taxon>
        <taxon>Bacteroidales</taxon>
        <taxon>Porphyromonadaceae</taxon>
        <taxon>Porphyromonas</taxon>
    </lineage>
</organism>
<gene>
    <name evidence="1" type="ORF">NCTC13100_00484</name>
</gene>
<evidence type="ECO:0000313" key="1">
    <source>
        <dbReference type="EMBL" id="SUB77363.1"/>
    </source>
</evidence>
<proteinExistence type="predicted"/>
<accession>A0A379DH54</accession>
<dbReference type="EMBL" id="UGTI01000001">
    <property type="protein sequence ID" value="SUB77363.1"/>
    <property type="molecule type" value="Genomic_DNA"/>
</dbReference>
<dbReference type="Proteomes" id="UP000254263">
    <property type="component" value="Unassembled WGS sequence"/>
</dbReference>
<evidence type="ECO:0000313" key="2">
    <source>
        <dbReference type="Proteomes" id="UP000254263"/>
    </source>
</evidence>
<name>A0A379DH54_9PORP</name>